<dbReference type="AlphaFoldDB" id="A0AA37HM47"/>
<comment type="caution">
    <text evidence="2">The sequence shown here is derived from an EMBL/GenBank/DDBJ whole genome shotgun (WGS) entry which is preliminary data.</text>
</comment>
<evidence type="ECO:0000313" key="3">
    <source>
        <dbReference type="Proteomes" id="UP001055108"/>
    </source>
</evidence>
<feature type="chain" id="PRO_5041218010" evidence="1">
    <location>
        <begin position="19"/>
        <end position="146"/>
    </location>
</feature>
<feature type="signal peptide" evidence="1">
    <location>
        <begin position="1"/>
        <end position="18"/>
    </location>
</feature>
<protein>
    <submittedName>
        <fullName evidence="2">Uncharacterized protein</fullName>
    </submittedName>
</protein>
<name>A0AA37HM47_9HYPH</name>
<organism evidence="2 3">
    <name type="scientific">Methylobacterium gregans</name>
    <dbReference type="NCBI Taxonomy" id="374424"/>
    <lineage>
        <taxon>Bacteria</taxon>
        <taxon>Pseudomonadati</taxon>
        <taxon>Pseudomonadota</taxon>
        <taxon>Alphaproteobacteria</taxon>
        <taxon>Hyphomicrobiales</taxon>
        <taxon>Methylobacteriaceae</taxon>
        <taxon>Methylobacterium</taxon>
    </lineage>
</organism>
<dbReference type="RefSeq" id="WP_238301423.1">
    <property type="nucleotide sequence ID" value="NZ_BPQM01000018.1"/>
</dbReference>
<keyword evidence="3" id="KW-1185">Reference proteome</keyword>
<proteinExistence type="predicted"/>
<accession>A0AA37HM47</accession>
<reference evidence="2" key="1">
    <citation type="journal article" date="2016" name="Front. Microbiol.">
        <title>Genome Sequence of the Piezophilic, Mesophilic Sulfate-Reducing Bacterium Desulfovibrio indicus J2T.</title>
        <authorList>
            <person name="Cao J."/>
            <person name="Maignien L."/>
            <person name="Shao Z."/>
            <person name="Alain K."/>
            <person name="Jebbar M."/>
        </authorList>
    </citation>
    <scope>NUCLEOTIDE SEQUENCE</scope>
    <source>
        <strain evidence="2">NBRC 103626</strain>
    </source>
</reference>
<evidence type="ECO:0000313" key="2">
    <source>
        <dbReference type="EMBL" id="GJD77668.1"/>
    </source>
</evidence>
<keyword evidence="1" id="KW-0732">Signal</keyword>
<dbReference type="Proteomes" id="UP001055108">
    <property type="component" value="Unassembled WGS sequence"/>
</dbReference>
<dbReference type="EMBL" id="BPQM01000018">
    <property type="protein sequence ID" value="GJD77668.1"/>
    <property type="molecule type" value="Genomic_DNA"/>
</dbReference>
<evidence type="ECO:0000256" key="1">
    <source>
        <dbReference type="SAM" id="SignalP"/>
    </source>
</evidence>
<reference evidence="2" key="2">
    <citation type="submission" date="2021-08" db="EMBL/GenBank/DDBJ databases">
        <authorList>
            <person name="Tani A."/>
            <person name="Ola A."/>
            <person name="Ogura Y."/>
            <person name="Katsura K."/>
            <person name="Hayashi T."/>
        </authorList>
    </citation>
    <scope>NUCLEOTIDE SEQUENCE</scope>
    <source>
        <strain evidence="2">NBRC 103626</strain>
    </source>
</reference>
<sequence>MLRRALVCLLLSVGSAQADTCDGLARQIAESIGGKVGRRSGPSIDIRVPGAIKVDVTCRAEPIVQASSAEAQPSAAFFNDLAVASQILVGEPAATVAPIIARAHATSLAERRKSFIQQNGWSASCYTDPASSSFRTLCSVGRIPPG</sequence>
<gene>
    <name evidence="2" type="ORF">NBEOAGPD_0875</name>
</gene>